<dbReference type="AlphaFoldDB" id="A0A5C5X3P8"/>
<keyword evidence="3" id="KW-1185">Reference proteome</keyword>
<accession>A0A5C5X3P8</accession>
<dbReference type="EMBL" id="SIHI01000001">
    <property type="protein sequence ID" value="TWT56843.1"/>
    <property type="molecule type" value="Genomic_DNA"/>
</dbReference>
<dbReference type="OrthoDB" id="291117at2"/>
<name>A0A5C5X3P8_9PLAN</name>
<evidence type="ECO:0000313" key="3">
    <source>
        <dbReference type="Proteomes" id="UP000317243"/>
    </source>
</evidence>
<feature type="transmembrane region" description="Helical" evidence="1">
    <location>
        <begin position="59"/>
        <end position="80"/>
    </location>
</feature>
<comment type="caution">
    <text evidence="2">The sequence shown here is derived from an EMBL/GenBank/DDBJ whole genome shotgun (WGS) entry which is preliminary data.</text>
</comment>
<dbReference type="RefSeq" id="WP_146506755.1">
    <property type="nucleotide sequence ID" value="NZ_SIHI01000001.1"/>
</dbReference>
<feature type="transmembrane region" description="Helical" evidence="1">
    <location>
        <begin position="7"/>
        <end position="29"/>
    </location>
</feature>
<evidence type="ECO:0000256" key="1">
    <source>
        <dbReference type="SAM" id="Phobius"/>
    </source>
</evidence>
<keyword evidence="1" id="KW-1133">Transmembrane helix</keyword>
<proteinExistence type="predicted"/>
<reference evidence="2 3" key="1">
    <citation type="submission" date="2019-02" db="EMBL/GenBank/DDBJ databases">
        <title>Deep-cultivation of Planctomycetes and their phenomic and genomic characterization uncovers novel biology.</title>
        <authorList>
            <person name="Wiegand S."/>
            <person name="Jogler M."/>
            <person name="Boedeker C."/>
            <person name="Pinto D."/>
            <person name="Vollmers J."/>
            <person name="Rivas-Marin E."/>
            <person name="Kohn T."/>
            <person name="Peeters S.H."/>
            <person name="Heuer A."/>
            <person name="Rast P."/>
            <person name="Oberbeckmann S."/>
            <person name="Bunk B."/>
            <person name="Jeske O."/>
            <person name="Meyerdierks A."/>
            <person name="Storesund J.E."/>
            <person name="Kallscheuer N."/>
            <person name="Luecker S."/>
            <person name="Lage O.M."/>
            <person name="Pohl T."/>
            <person name="Merkel B.J."/>
            <person name="Hornburger P."/>
            <person name="Mueller R.-W."/>
            <person name="Bruemmer F."/>
            <person name="Labrenz M."/>
            <person name="Spormann A.M."/>
            <person name="Op Den Camp H."/>
            <person name="Overmann J."/>
            <person name="Amann R."/>
            <person name="Jetten M.S.M."/>
            <person name="Mascher T."/>
            <person name="Medema M.H."/>
            <person name="Devos D.P."/>
            <person name="Kaster A.-K."/>
            <person name="Ovreas L."/>
            <person name="Rohde M."/>
            <person name="Galperin M.Y."/>
            <person name="Jogler C."/>
        </authorList>
    </citation>
    <scope>NUCLEOTIDE SEQUENCE [LARGE SCALE GENOMIC DNA]</scope>
    <source>
        <strain evidence="2 3">KOR42</strain>
    </source>
</reference>
<keyword evidence="1" id="KW-0812">Transmembrane</keyword>
<evidence type="ECO:0000313" key="2">
    <source>
        <dbReference type="EMBL" id="TWT56843.1"/>
    </source>
</evidence>
<protein>
    <submittedName>
        <fullName evidence="2">Uncharacterized protein</fullName>
    </submittedName>
</protein>
<gene>
    <name evidence="2" type="ORF">KOR42_01980</name>
</gene>
<keyword evidence="1" id="KW-0472">Membrane</keyword>
<organism evidence="2 3">
    <name type="scientific">Thalassoglobus neptunius</name>
    <dbReference type="NCBI Taxonomy" id="1938619"/>
    <lineage>
        <taxon>Bacteria</taxon>
        <taxon>Pseudomonadati</taxon>
        <taxon>Planctomycetota</taxon>
        <taxon>Planctomycetia</taxon>
        <taxon>Planctomycetales</taxon>
        <taxon>Planctomycetaceae</taxon>
        <taxon>Thalassoglobus</taxon>
    </lineage>
</organism>
<dbReference type="Proteomes" id="UP000317243">
    <property type="component" value="Unassembled WGS sequence"/>
</dbReference>
<sequence>MTELRGFAITMASAIVGAVLGAGIGWMVASWTPTYYRTVFGLPDATLEELRELGTGVGMLQGLGTGIAVGLIVVLIVAWYEVRRLASQPTPDESS</sequence>